<dbReference type="PANTHER" id="PTHR46142">
    <property type="match status" value="1"/>
</dbReference>
<feature type="domain" description="VOC" evidence="1">
    <location>
        <begin position="25"/>
        <end position="146"/>
    </location>
</feature>
<dbReference type="OMA" id="CECASLH"/>
<dbReference type="AlphaFoldDB" id="A0A553PJW4"/>
<evidence type="ECO:0000313" key="2">
    <source>
        <dbReference type="EMBL" id="TRY77975.1"/>
    </source>
</evidence>
<dbReference type="PROSITE" id="PS51819">
    <property type="entry name" value="VOC"/>
    <property type="match status" value="1"/>
</dbReference>
<sequence>MTTHVKTSEEEEDLFTRGVSNLWTKVNHIALVVSDVGRSLQFYTDVVGMRQILRPNFDRHGAWLTAGNVDIHLIKGRPAVHSDDDLIVSHVAIEVDKMDELRVRLAKLGTKSRKNISVPNPEENNQAVDQAFVRDPDGYYIEFCNCAGLDEYLHQTPVGEKTWNLGKAHAVASASKLIRRMADDSRRMIEKKKEIYQKKLDHGQLDLSVDYEEDSDDEECAVDKIKLGNLVQRRKVYGDITQNTQDVAELEGLLKRYKNDVPRVIRHLEERVWRKGTHTYIPPAFYDRDGTFYQPPSFEMKLSSLTNTDAHRDQ</sequence>
<keyword evidence="3" id="KW-1185">Reference proteome</keyword>
<dbReference type="InterPro" id="IPR037523">
    <property type="entry name" value="VOC_core"/>
</dbReference>
<dbReference type="SUPFAM" id="SSF54593">
    <property type="entry name" value="Glyoxalase/Bleomycin resistance protein/Dihydroxybiphenyl dioxygenase"/>
    <property type="match status" value="1"/>
</dbReference>
<dbReference type="OrthoDB" id="16820at2759"/>
<dbReference type="PANTHER" id="PTHR46142:SF3">
    <property type="entry name" value="F18B13.24 PROTEIN"/>
    <property type="match status" value="1"/>
</dbReference>
<dbReference type="Proteomes" id="UP000318571">
    <property type="component" value="Chromosome 11"/>
</dbReference>
<organism evidence="2 3">
    <name type="scientific">Tigriopus californicus</name>
    <name type="common">Marine copepod</name>
    <dbReference type="NCBI Taxonomy" id="6832"/>
    <lineage>
        <taxon>Eukaryota</taxon>
        <taxon>Metazoa</taxon>
        <taxon>Ecdysozoa</taxon>
        <taxon>Arthropoda</taxon>
        <taxon>Crustacea</taxon>
        <taxon>Multicrustacea</taxon>
        <taxon>Hexanauplia</taxon>
        <taxon>Copepoda</taxon>
        <taxon>Harpacticoida</taxon>
        <taxon>Harpacticidae</taxon>
        <taxon>Tigriopus</taxon>
    </lineage>
</organism>
<evidence type="ECO:0000313" key="3">
    <source>
        <dbReference type="Proteomes" id="UP000318571"/>
    </source>
</evidence>
<gene>
    <name evidence="2" type="ORF">TCAL_06911</name>
</gene>
<dbReference type="InterPro" id="IPR029068">
    <property type="entry name" value="Glyas_Bleomycin-R_OHBP_Dase"/>
</dbReference>
<accession>A0A553PJW4</accession>
<dbReference type="EMBL" id="VCGU01000003">
    <property type="protein sequence ID" value="TRY77975.1"/>
    <property type="molecule type" value="Genomic_DNA"/>
</dbReference>
<evidence type="ECO:0000259" key="1">
    <source>
        <dbReference type="PROSITE" id="PS51819"/>
    </source>
</evidence>
<dbReference type="Pfam" id="PF00903">
    <property type="entry name" value="Glyoxalase"/>
    <property type="match status" value="1"/>
</dbReference>
<comment type="caution">
    <text evidence="2">The sequence shown here is derived from an EMBL/GenBank/DDBJ whole genome shotgun (WGS) entry which is preliminary data.</text>
</comment>
<name>A0A553PJW4_TIGCA</name>
<protein>
    <recommendedName>
        <fullName evidence="1">VOC domain-containing protein</fullName>
    </recommendedName>
</protein>
<dbReference type="Gene3D" id="3.10.180.10">
    <property type="entry name" value="2,3-Dihydroxybiphenyl 1,2-Dioxygenase, domain 1"/>
    <property type="match status" value="1"/>
</dbReference>
<proteinExistence type="predicted"/>
<reference evidence="2 3" key="1">
    <citation type="journal article" date="2018" name="Nat. Ecol. Evol.">
        <title>Genomic signatures of mitonuclear coevolution across populations of Tigriopus californicus.</title>
        <authorList>
            <person name="Barreto F.S."/>
            <person name="Watson E.T."/>
            <person name="Lima T.G."/>
            <person name="Willett C.S."/>
            <person name="Edmands S."/>
            <person name="Li W."/>
            <person name="Burton R.S."/>
        </authorList>
    </citation>
    <scope>NUCLEOTIDE SEQUENCE [LARGE SCALE GENOMIC DNA]</scope>
    <source>
        <strain evidence="2 3">San Diego</strain>
    </source>
</reference>
<dbReference type="InterPro" id="IPR004360">
    <property type="entry name" value="Glyas_Fos-R_dOase_dom"/>
</dbReference>